<organism evidence="1 2">
    <name type="scientific">Taklimakanibacter albus</name>
    <dbReference type="NCBI Taxonomy" id="2800327"/>
    <lineage>
        <taxon>Bacteria</taxon>
        <taxon>Pseudomonadati</taxon>
        <taxon>Pseudomonadota</taxon>
        <taxon>Alphaproteobacteria</taxon>
        <taxon>Hyphomicrobiales</taxon>
        <taxon>Aestuariivirgaceae</taxon>
        <taxon>Taklimakanibacter</taxon>
    </lineage>
</organism>
<evidence type="ECO:0000313" key="1">
    <source>
        <dbReference type="EMBL" id="MBK1867124.1"/>
    </source>
</evidence>
<keyword evidence="2" id="KW-1185">Reference proteome</keyword>
<protein>
    <submittedName>
        <fullName evidence="1">ROK family protein</fullName>
    </submittedName>
</protein>
<gene>
    <name evidence="1" type="ORF">JHL16_12280</name>
</gene>
<dbReference type="Proteomes" id="UP000616151">
    <property type="component" value="Unassembled WGS sequence"/>
</dbReference>
<reference evidence="1" key="1">
    <citation type="submission" date="2021-01" db="EMBL/GenBank/DDBJ databases">
        <authorList>
            <person name="Sun Q."/>
        </authorList>
    </citation>
    <scope>NUCLEOTIDE SEQUENCE</scope>
    <source>
        <strain evidence="1">YIM B02566</strain>
    </source>
</reference>
<accession>A0ACC5R392</accession>
<sequence>MIICFDIGGSAIKGAFAANPTTLVPLGDRPTPPHDFDAFLSVITDMVGAAPAPDDAPVAIAITGVVDPDTGRIQCANIPCVDGRHLAAEITARLARPVHIANDADCFALAEALAGAGRGHPIVFGAILGSGVGGGLVIDGRIITGPGGYAGEWGHGPIAATEAGSPPVAIPHFTCGCGLKGCVNTVGGARGTEVLHRHLHGIDLPSTAIMAAWLAGDPEAERTIACQIELLAGPLAVAVNIVGPGKVPVGGGLAREPRFIARLDQEVRRRIMRRLDTPLVVPGELITLNPGLVGVALLGFAERT</sequence>
<proteinExistence type="predicted"/>
<name>A0ACC5R392_9HYPH</name>
<dbReference type="EMBL" id="JAENHL010000007">
    <property type="protein sequence ID" value="MBK1867124.1"/>
    <property type="molecule type" value="Genomic_DNA"/>
</dbReference>
<comment type="caution">
    <text evidence="1">The sequence shown here is derived from an EMBL/GenBank/DDBJ whole genome shotgun (WGS) entry which is preliminary data.</text>
</comment>
<evidence type="ECO:0000313" key="2">
    <source>
        <dbReference type="Proteomes" id="UP000616151"/>
    </source>
</evidence>